<evidence type="ECO:0000259" key="15">
    <source>
        <dbReference type="SMART" id="SM00478"/>
    </source>
</evidence>
<dbReference type="Proteomes" id="UP001597511">
    <property type="component" value="Unassembled WGS sequence"/>
</dbReference>
<evidence type="ECO:0000256" key="4">
    <source>
        <dbReference type="ARBA" id="ARBA00012045"/>
    </source>
</evidence>
<dbReference type="InterPro" id="IPR011257">
    <property type="entry name" value="DNA_glycosylase"/>
</dbReference>
<evidence type="ECO:0000256" key="12">
    <source>
        <dbReference type="ARBA" id="ARBA00023204"/>
    </source>
</evidence>
<name>A0ABW6A396_9BACT</name>
<sequence length="358" mass="40329">MKIKHINNTSEFAQTLLQWNKLDNTRQMPWKGEKDPYKVWLSEIILQQTRVEQGLAYYNSFIKKFSNIKKLAAAPDDTVFKLWEGLGYYSRCRNLLATARYISKEKDGVFPSTYEEIVQLKGVGPYTAAAIASFVYNLPHAVVDGNVFRVLSRVFGIDTPIDTTAGKKYFTQLADELLPVKQAGIYNQALMDFGAVVCKPAAPLCETCPFNTSCIALKNKVVDFLPVKEKKLVQKTRFFYFMALQQDGKTYIQQRTGKDIWKDLYQYPLVETADAQPVAAVIKMAKAAGIIPAGAALIHASQPVKQQLTHQKVHGILVQVKVPAAYKAPATYIAVTPKTLQQYAFPKLIHLLWQQENN</sequence>
<dbReference type="Gene3D" id="1.10.340.30">
    <property type="entry name" value="Hypothetical protein, domain 2"/>
    <property type="match status" value="1"/>
</dbReference>
<comment type="similarity">
    <text evidence="3 14">Belongs to the Nth/MutY family.</text>
</comment>
<dbReference type="PANTHER" id="PTHR42944:SF1">
    <property type="entry name" value="ADENINE DNA GLYCOSYLASE"/>
    <property type="match status" value="1"/>
</dbReference>
<keyword evidence="6" id="KW-0004">4Fe-4S</keyword>
<keyword evidence="9 16" id="KW-0378">Hydrolase</keyword>
<dbReference type="Pfam" id="PF00730">
    <property type="entry name" value="HhH-GPD"/>
    <property type="match status" value="1"/>
</dbReference>
<keyword evidence="7" id="KW-0479">Metal-binding</keyword>
<evidence type="ECO:0000256" key="2">
    <source>
        <dbReference type="ARBA" id="ARBA00002933"/>
    </source>
</evidence>
<evidence type="ECO:0000313" key="16">
    <source>
        <dbReference type="EMBL" id="MFD2919799.1"/>
    </source>
</evidence>
<dbReference type="CDD" id="cd00056">
    <property type="entry name" value="ENDO3c"/>
    <property type="match status" value="1"/>
</dbReference>
<evidence type="ECO:0000256" key="11">
    <source>
        <dbReference type="ARBA" id="ARBA00023014"/>
    </source>
</evidence>
<gene>
    <name evidence="16" type="primary">mutY</name>
    <name evidence="16" type="ORF">ACFS6H_08785</name>
</gene>
<dbReference type="SUPFAM" id="SSF48150">
    <property type="entry name" value="DNA-glycosylase"/>
    <property type="match status" value="1"/>
</dbReference>
<dbReference type="SUPFAM" id="SSF55811">
    <property type="entry name" value="Nudix"/>
    <property type="match status" value="1"/>
</dbReference>
<dbReference type="Gene3D" id="1.10.1670.10">
    <property type="entry name" value="Helix-hairpin-Helix base-excision DNA repair enzymes (C-terminal)"/>
    <property type="match status" value="1"/>
</dbReference>
<reference evidence="17" key="1">
    <citation type="journal article" date="2019" name="Int. J. Syst. Evol. Microbiol.">
        <title>The Global Catalogue of Microorganisms (GCM) 10K type strain sequencing project: providing services to taxonomists for standard genome sequencing and annotation.</title>
        <authorList>
            <consortium name="The Broad Institute Genomics Platform"/>
            <consortium name="The Broad Institute Genome Sequencing Center for Infectious Disease"/>
            <person name="Wu L."/>
            <person name="Ma J."/>
        </authorList>
    </citation>
    <scope>NUCLEOTIDE SEQUENCE [LARGE SCALE GENOMIC DNA]</scope>
    <source>
        <strain evidence="17">KCTC 23299</strain>
    </source>
</reference>
<dbReference type="InterPro" id="IPR000445">
    <property type="entry name" value="HhH_motif"/>
</dbReference>
<evidence type="ECO:0000256" key="8">
    <source>
        <dbReference type="ARBA" id="ARBA00022763"/>
    </source>
</evidence>
<comment type="function">
    <text evidence="2">Adenine glycosylase active on G-A mispairs. MutY also corrects error-prone DNA synthesis past GO lesions which are due to the oxidatively damaged form of guanine: 7,8-dihydro-8-oxoguanine (8-oxo-dGTP).</text>
</comment>
<dbReference type="PANTHER" id="PTHR42944">
    <property type="entry name" value="ADENINE DNA GLYCOSYLASE"/>
    <property type="match status" value="1"/>
</dbReference>
<feature type="domain" description="HhH-GPD" evidence="15">
    <location>
        <begin position="45"/>
        <end position="196"/>
    </location>
</feature>
<evidence type="ECO:0000256" key="14">
    <source>
        <dbReference type="RuleBase" id="RU365096"/>
    </source>
</evidence>
<evidence type="ECO:0000256" key="13">
    <source>
        <dbReference type="ARBA" id="ARBA00023295"/>
    </source>
</evidence>
<dbReference type="InterPro" id="IPR029119">
    <property type="entry name" value="MutY_C"/>
</dbReference>
<comment type="caution">
    <text evidence="16">The sequence shown here is derived from an EMBL/GenBank/DDBJ whole genome shotgun (WGS) entry which is preliminary data.</text>
</comment>
<dbReference type="Pfam" id="PF14815">
    <property type="entry name" value="NUDIX_4"/>
    <property type="match status" value="1"/>
</dbReference>
<proteinExistence type="inferred from homology"/>
<comment type="cofactor">
    <cofactor evidence="14">
        <name>[4Fe-4S] cluster</name>
        <dbReference type="ChEBI" id="CHEBI:49883"/>
    </cofactor>
    <text evidence="14">Binds 1 [4Fe-4S] cluster.</text>
</comment>
<dbReference type="Pfam" id="PF00633">
    <property type="entry name" value="HHH"/>
    <property type="match status" value="1"/>
</dbReference>
<evidence type="ECO:0000256" key="5">
    <source>
        <dbReference type="ARBA" id="ARBA00022023"/>
    </source>
</evidence>
<dbReference type="InterPro" id="IPR003265">
    <property type="entry name" value="HhH-GPD_domain"/>
</dbReference>
<keyword evidence="13 14" id="KW-0326">Glycosidase</keyword>
<dbReference type="EMBL" id="JBHUOZ010000002">
    <property type="protein sequence ID" value="MFD2919799.1"/>
    <property type="molecule type" value="Genomic_DNA"/>
</dbReference>
<evidence type="ECO:0000313" key="17">
    <source>
        <dbReference type="Proteomes" id="UP001597511"/>
    </source>
</evidence>
<evidence type="ECO:0000256" key="6">
    <source>
        <dbReference type="ARBA" id="ARBA00022485"/>
    </source>
</evidence>
<evidence type="ECO:0000256" key="3">
    <source>
        <dbReference type="ARBA" id="ARBA00008343"/>
    </source>
</evidence>
<dbReference type="GO" id="GO:0000701">
    <property type="term" value="F:purine-specific mismatch base pair DNA N-glycosylase activity"/>
    <property type="evidence" value="ECO:0007669"/>
    <property type="project" value="UniProtKB-EC"/>
</dbReference>
<dbReference type="RefSeq" id="WP_386097387.1">
    <property type="nucleotide sequence ID" value="NZ_JBHUOZ010000002.1"/>
</dbReference>
<evidence type="ECO:0000256" key="10">
    <source>
        <dbReference type="ARBA" id="ARBA00023004"/>
    </source>
</evidence>
<protein>
    <recommendedName>
        <fullName evidence="5 14">Adenine DNA glycosylase</fullName>
        <ecNumber evidence="4 14">3.2.2.31</ecNumber>
    </recommendedName>
</protein>
<keyword evidence="11" id="KW-0411">Iron-sulfur</keyword>
<keyword evidence="10 14" id="KW-0408">Iron</keyword>
<dbReference type="Gene3D" id="3.90.79.10">
    <property type="entry name" value="Nucleoside Triphosphate Pyrophosphohydrolase"/>
    <property type="match status" value="1"/>
</dbReference>
<dbReference type="InterPro" id="IPR044298">
    <property type="entry name" value="MIG/MutY"/>
</dbReference>
<dbReference type="InterPro" id="IPR023170">
    <property type="entry name" value="HhH_base_excis_C"/>
</dbReference>
<dbReference type="InterPro" id="IPR005760">
    <property type="entry name" value="A/G_AdeGlyc_MutY"/>
</dbReference>
<dbReference type="NCBIfam" id="TIGR01084">
    <property type="entry name" value="mutY"/>
    <property type="match status" value="1"/>
</dbReference>
<comment type="catalytic activity">
    <reaction evidence="1 14">
        <text>Hydrolyzes free adenine bases from 7,8-dihydro-8-oxoguanine:adenine mismatched double-stranded DNA, leaving an apurinic site.</text>
        <dbReference type="EC" id="3.2.2.31"/>
    </reaction>
</comment>
<evidence type="ECO:0000256" key="1">
    <source>
        <dbReference type="ARBA" id="ARBA00000843"/>
    </source>
</evidence>
<dbReference type="InterPro" id="IPR015797">
    <property type="entry name" value="NUDIX_hydrolase-like_dom_sf"/>
</dbReference>
<dbReference type="SMART" id="SM00478">
    <property type="entry name" value="ENDO3c"/>
    <property type="match status" value="1"/>
</dbReference>
<organism evidence="16 17">
    <name type="scientific">Terrimonas rubra</name>
    <dbReference type="NCBI Taxonomy" id="1035890"/>
    <lineage>
        <taxon>Bacteria</taxon>
        <taxon>Pseudomonadati</taxon>
        <taxon>Bacteroidota</taxon>
        <taxon>Chitinophagia</taxon>
        <taxon>Chitinophagales</taxon>
        <taxon>Chitinophagaceae</taxon>
        <taxon>Terrimonas</taxon>
    </lineage>
</organism>
<keyword evidence="8 14" id="KW-0227">DNA damage</keyword>
<keyword evidence="12" id="KW-0234">DNA repair</keyword>
<dbReference type="EC" id="3.2.2.31" evidence="4 14"/>
<keyword evidence="17" id="KW-1185">Reference proteome</keyword>
<dbReference type="CDD" id="cd03431">
    <property type="entry name" value="NUDIX_DNA_Glycosylase_C-MutY"/>
    <property type="match status" value="1"/>
</dbReference>
<evidence type="ECO:0000256" key="7">
    <source>
        <dbReference type="ARBA" id="ARBA00022723"/>
    </source>
</evidence>
<evidence type="ECO:0000256" key="9">
    <source>
        <dbReference type="ARBA" id="ARBA00022801"/>
    </source>
</evidence>
<accession>A0ABW6A396</accession>